<name>A0AC61N3Y0_9FIRM</name>
<accession>A0AC61N3Y0</accession>
<keyword evidence="2" id="KW-1185">Reference proteome</keyword>
<dbReference type="EMBL" id="CP066744">
    <property type="protein sequence ID" value="QQK09123.1"/>
    <property type="molecule type" value="Genomic_DNA"/>
</dbReference>
<proteinExistence type="predicted"/>
<sequence length="79" mass="9331">MFEPQKEDSKSIKEILEAVYNLLEEKGYKPVNQIIGYILSDDPTYITSHGNARNIIRQIDRDDLLEELLEFYLKENKIK</sequence>
<organism evidence="1 2">
    <name type="scientific">Miniphocaeibacter halophilus</name>
    <dbReference type="NCBI Taxonomy" id="2931922"/>
    <lineage>
        <taxon>Bacteria</taxon>
        <taxon>Bacillati</taxon>
        <taxon>Bacillota</taxon>
        <taxon>Tissierellia</taxon>
        <taxon>Tissierellales</taxon>
        <taxon>Peptoniphilaceae</taxon>
        <taxon>Miniphocaeibacter</taxon>
    </lineage>
</organism>
<dbReference type="Proteomes" id="UP000595814">
    <property type="component" value="Chromosome"/>
</dbReference>
<evidence type="ECO:0000313" key="1">
    <source>
        <dbReference type="EMBL" id="QQK09123.1"/>
    </source>
</evidence>
<evidence type="ECO:0000313" key="2">
    <source>
        <dbReference type="Proteomes" id="UP000595814"/>
    </source>
</evidence>
<gene>
    <name evidence="1" type="ORF">JFY71_09865</name>
</gene>
<reference evidence="1 2" key="1">
    <citation type="journal article" date="2022" name="Int. J. Syst. Evol. Microbiol.">
        <title>Miniphocaeibacter halophilus sp. nov., an ammonium-tolerant acetate-producing bacterium isolated from a biogas system.</title>
        <authorList>
            <person name="Schnurer A."/>
            <person name="Singh A."/>
            <person name="Bi S."/>
            <person name="Qiao W."/>
            <person name="Westerholm M."/>
        </authorList>
    </citation>
    <scope>NUCLEOTIDE SEQUENCE [LARGE SCALE GENOMIC DNA]</scope>
    <source>
        <strain evidence="1 2">AMB_01</strain>
    </source>
</reference>
<protein>
    <submittedName>
        <fullName evidence="1">IreB family regulatory phosphoprotein</fullName>
    </submittedName>
</protein>